<name>A0A151SZ11_CAJCA</name>
<accession>A0A151SZ11</accession>
<dbReference type="PANTHER" id="PTHR11439:SF467">
    <property type="entry name" value="INTEGRASE CATALYTIC DOMAIN-CONTAINING PROTEIN"/>
    <property type="match status" value="1"/>
</dbReference>
<keyword evidence="1" id="KW-0064">Aspartyl protease</keyword>
<dbReference type="Gene3D" id="3.30.420.10">
    <property type="entry name" value="Ribonuclease H-like superfamily/Ribonuclease H"/>
    <property type="match status" value="1"/>
</dbReference>
<evidence type="ECO:0000313" key="6">
    <source>
        <dbReference type="Proteomes" id="UP000075243"/>
    </source>
</evidence>
<dbReference type="InterPro" id="IPR054722">
    <property type="entry name" value="PolX-like_BBD"/>
</dbReference>
<feature type="domain" description="Retrovirus-related Pol polyprotein from transposon TNT 1-94-like beta-barrel" evidence="4">
    <location>
        <begin position="1"/>
        <end position="51"/>
    </location>
</feature>
<dbReference type="Proteomes" id="UP000075243">
    <property type="component" value="Chromosome 10"/>
</dbReference>
<reference evidence="5 6" key="1">
    <citation type="journal article" date="2012" name="Nat. Biotechnol.">
        <title>Draft genome sequence of pigeonpea (Cajanus cajan), an orphan legume crop of resource-poor farmers.</title>
        <authorList>
            <person name="Varshney R.K."/>
            <person name="Chen W."/>
            <person name="Li Y."/>
            <person name="Bharti A.K."/>
            <person name="Saxena R.K."/>
            <person name="Schlueter J.A."/>
            <person name="Donoghue M.T."/>
            <person name="Azam S."/>
            <person name="Fan G."/>
            <person name="Whaley A.M."/>
            <person name="Farmer A.D."/>
            <person name="Sheridan J."/>
            <person name="Iwata A."/>
            <person name="Tuteja R."/>
            <person name="Penmetsa R.V."/>
            <person name="Wu W."/>
            <person name="Upadhyaya H.D."/>
            <person name="Yang S.P."/>
            <person name="Shah T."/>
            <person name="Saxena K.B."/>
            <person name="Michael T."/>
            <person name="McCombie W.R."/>
            <person name="Yang B."/>
            <person name="Zhang G."/>
            <person name="Yang H."/>
            <person name="Wang J."/>
            <person name="Spillane C."/>
            <person name="Cook D.R."/>
            <person name="May G.D."/>
            <person name="Xu X."/>
            <person name="Jackson S.A."/>
        </authorList>
    </citation>
    <scope>NUCLEOTIDE SEQUENCE [LARGE SCALE GENOMIC DNA]</scope>
    <source>
        <strain evidence="6">cv. Asha</strain>
    </source>
</reference>
<keyword evidence="1" id="KW-0645">Protease</keyword>
<dbReference type="Pfam" id="PF07727">
    <property type="entry name" value="RVT_2"/>
    <property type="match status" value="1"/>
</dbReference>
<organism evidence="5 6">
    <name type="scientific">Cajanus cajan</name>
    <name type="common">Pigeon pea</name>
    <name type="synonym">Cajanus indicus</name>
    <dbReference type="NCBI Taxonomy" id="3821"/>
    <lineage>
        <taxon>Eukaryota</taxon>
        <taxon>Viridiplantae</taxon>
        <taxon>Streptophyta</taxon>
        <taxon>Embryophyta</taxon>
        <taxon>Tracheophyta</taxon>
        <taxon>Spermatophyta</taxon>
        <taxon>Magnoliopsida</taxon>
        <taxon>eudicotyledons</taxon>
        <taxon>Gunneridae</taxon>
        <taxon>Pentapetalae</taxon>
        <taxon>rosids</taxon>
        <taxon>fabids</taxon>
        <taxon>Fabales</taxon>
        <taxon>Fabaceae</taxon>
        <taxon>Papilionoideae</taxon>
        <taxon>50 kb inversion clade</taxon>
        <taxon>NPAAA clade</taxon>
        <taxon>indigoferoid/millettioid clade</taxon>
        <taxon>Phaseoleae</taxon>
        <taxon>Cajanus</taxon>
    </lineage>
</organism>
<feature type="domain" description="Reverse transcriptase Ty1/copia-type" evidence="2">
    <location>
        <begin position="342"/>
        <end position="587"/>
    </location>
</feature>
<dbReference type="InterPro" id="IPR025724">
    <property type="entry name" value="GAG-pre-integrase_dom"/>
</dbReference>
<dbReference type="OMA" id="ASMAHND"/>
<keyword evidence="6" id="KW-1185">Reference proteome</keyword>
<dbReference type="Pfam" id="PF22936">
    <property type="entry name" value="Pol_BBD"/>
    <property type="match status" value="1"/>
</dbReference>
<dbReference type="InterPro" id="IPR012337">
    <property type="entry name" value="RNaseH-like_sf"/>
</dbReference>
<dbReference type="PANTHER" id="PTHR11439">
    <property type="entry name" value="GAG-POL-RELATED RETROTRANSPOSON"/>
    <property type="match status" value="1"/>
</dbReference>
<dbReference type="CDD" id="cd09272">
    <property type="entry name" value="RNase_HI_RT_Ty1"/>
    <property type="match status" value="1"/>
</dbReference>
<sequence>MGDGARASVEDIGVVSLCLPSGHVLLLKDVVYVPSMRRNLISVSALDKCGYTFEFGNGKLAVFFNSITVGSGVLCDGLYMLNLNDMSVNSVVGHKRSRVDENSSMLWHRRLGHISRPRIERLIKEGILHNLDFSDFGTCVDCIKGKLTAKVRNKGANRCDDVLQLIHTDMCGPITPIAMGGYRYFITFIDDYSRFGWIDLLQEKSSSLDAFKSFKVAIKLKTGKKIKEDHVLVPVPPISFPIDNVIPIVHDGNEVVPNNVYVTIPVVDEQVHDDVVEEILLRRSQRVRRSSIPDDYLVYLQEHEFDLSNVDDPTTFRETISSSFAFDWLNAMHDELASMAHNDVCDLVDLLVGCKPVGCKWVFKTKRSLDGKVERYKARLVAKGYSQREGIDYKETFSPVSTKDAFRVVMALVAHFDLELHQMDVKTAFLNGDLFEEVYMIQPDGFVEKGKEHLVCRLKKSIYGLRQASRQWYLKFDQVVTSFGFKENAADQCIYLKTSGSHFIILVLYVDDILLASSSVELLTETKFMLNSHFDMKDLGDASVVIGIQIFRDRSRGMLGLSQRGYIDKILKRFNMHSCFPCAAPVQKADKLSKSQCPQNDNDRVEIEKVSYASAVGSLMYAQVCTRPDITFAVNALGRYLSDLGLGHWKAVKKVFRYLQGTKDHMLTYKKSDQLQVIGYSDSDFAGCPDDRKSTSSFVFMMAGGAISWKSVKQTLTATSTMEAEYVACYEATCQAVWLKNLISSFHIVESISRPLVIYWDNTAAVHFSQNNRSSTRSKHFDIKFLFVREKFLDFQTRIEHIATENMLADPMTKGLAIGIFQNHVTHMGVVKFFF</sequence>
<dbReference type="EMBL" id="CM003612">
    <property type="protein sequence ID" value="KYP60044.1"/>
    <property type="molecule type" value="Genomic_DNA"/>
</dbReference>
<dbReference type="Pfam" id="PF13976">
    <property type="entry name" value="gag_pre-integrs"/>
    <property type="match status" value="1"/>
</dbReference>
<proteinExistence type="predicted"/>
<dbReference type="GO" id="GO:0003676">
    <property type="term" value="F:nucleic acid binding"/>
    <property type="evidence" value="ECO:0007669"/>
    <property type="project" value="InterPro"/>
</dbReference>
<dbReference type="InterPro" id="IPR043502">
    <property type="entry name" value="DNA/RNA_pol_sf"/>
</dbReference>
<dbReference type="InterPro" id="IPR013103">
    <property type="entry name" value="RVT_2"/>
</dbReference>
<dbReference type="InterPro" id="IPR036397">
    <property type="entry name" value="RNaseH_sf"/>
</dbReference>
<protein>
    <submittedName>
        <fullName evidence="5">Retrovirus-related Pol polyprotein from transposon TNT 1-94</fullName>
    </submittedName>
</protein>
<gene>
    <name evidence="5" type="ORF">KK1_015492</name>
</gene>
<feature type="domain" description="GAG-pre-integrase" evidence="3">
    <location>
        <begin position="77"/>
        <end position="146"/>
    </location>
</feature>
<keyword evidence="1" id="KW-0378">Hydrolase</keyword>
<dbReference type="SUPFAM" id="SSF53098">
    <property type="entry name" value="Ribonuclease H-like"/>
    <property type="match status" value="1"/>
</dbReference>
<evidence type="ECO:0000256" key="1">
    <source>
        <dbReference type="ARBA" id="ARBA00022750"/>
    </source>
</evidence>
<evidence type="ECO:0000259" key="2">
    <source>
        <dbReference type="Pfam" id="PF07727"/>
    </source>
</evidence>
<evidence type="ECO:0000259" key="3">
    <source>
        <dbReference type="Pfam" id="PF13976"/>
    </source>
</evidence>
<evidence type="ECO:0000259" key="4">
    <source>
        <dbReference type="Pfam" id="PF22936"/>
    </source>
</evidence>
<evidence type="ECO:0000313" key="5">
    <source>
        <dbReference type="EMBL" id="KYP60044.1"/>
    </source>
</evidence>
<dbReference type="GO" id="GO:0004190">
    <property type="term" value="F:aspartic-type endopeptidase activity"/>
    <property type="evidence" value="ECO:0007669"/>
    <property type="project" value="UniProtKB-KW"/>
</dbReference>
<dbReference type="Gramene" id="C.cajan_15054.t">
    <property type="protein sequence ID" value="C.cajan_15054.t"/>
    <property type="gene ID" value="C.cajan_15054"/>
</dbReference>
<dbReference type="SUPFAM" id="SSF56672">
    <property type="entry name" value="DNA/RNA polymerases"/>
    <property type="match status" value="1"/>
</dbReference>
<dbReference type="AlphaFoldDB" id="A0A151SZ11"/>